<evidence type="ECO:0000256" key="1">
    <source>
        <dbReference type="SAM" id="MobiDB-lite"/>
    </source>
</evidence>
<feature type="compositionally biased region" description="Basic residues" evidence="1">
    <location>
        <begin position="175"/>
        <end position="188"/>
    </location>
</feature>
<feature type="compositionally biased region" description="Polar residues" evidence="1">
    <location>
        <begin position="212"/>
        <end position="235"/>
    </location>
</feature>
<dbReference type="AlphaFoldDB" id="A0AAV5AC85"/>
<organism evidence="2 3">
    <name type="scientific">Clathrus columnatus</name>
    <dbReference type="NCBI Taxonomy" id="1419009"/>
    <lineage>
        <taxon>Eukaryota</taxon>
        <taxon>Fungi</taxon>
        <taxon>Dikarya</taxon>
        <taxon>Basidiomycota</taxon>
        <taxon>Agaricomycotina</taxon>
        <taxon>Agaricomycetes</taxon>
        <taxon>Phallomycetidae</taxon>
        <taxon>Phallales</taxon>
        <taxon>Clathraceae</taxon>
        <taxon>Clathrus</taxon>
    </lineage>
</organism>
<name>A0AAV5AC85_9AGAM</name>
<proteinExistence type="predicted"/>
<comment type="caution">
    <text evidence="2">The sequence shown here is derived from an EMBL/GenBank/DDBJ whole genome shotgun (WGS) entry which is preliminary data.</text>
</comment>
<feature type="region of interest" description="Disordered" evidence="1">
    <location>
        <begin position="175"/>
        <end position="235"/>
    </location>
</feature>
<keyword evidence="3" id="KW-1185">Reference proteome</keyword>
<dbReference type="Proteomes" id="UP001050691">
    <property type="component" value="Unassembled WGS sequence"/>
</dbReference>
<evidence type="ECO:0000313" key="2">
    <source>
        <dbReference type="EMBL" id="GJJ10258.1"/>
    </source>
</evidence>
<accession>A0AAV5AC85</accession>
<dbReference type="EMBL" id="BPWL01000005">
    <property type="protein sequence ID" value="GJJ10258.1"/>
    <property type="molecule type" value="Genomic_DNA"/>
</dbReference>
<feature type="compositionally biased region" description="Polar residues" evidence="1">
    <location>
        <begin position="1"/>
        <end position="20"/>
    </location>
</feature>
<gene>
    <name evidence="2" type="ORF">Clacol_004484</name>
</gene>
<sequence length="392" mass="44905">MNTKTTEIPRTTSSHVQELPSQGPLPPSLSTTTLSQILKSSPPATPTPAFTSNNYSYSNTFTMRRHDYSPLSSVEPNSRDMFSNYNNTSPPLFNDDPHPSHSDRNMAYHFSSVSSSPLIPTSVILPDEPSRSSSLYNIDNPVIGLEHSPTAIHPNFTPRHLGTGPSIMPQHLHHHNQYQHQHQQHHYHQTPLQQAPPPQPTNSYPSYPRNLLNGSDSLNTTPAMTANPTEAQLRSLQRKVRELEEELEKREKLRDMIGVLPLDWDERTRFREQKYCSLNRAGNALCAWHDSRRERRLHAPRMAPHRTLNCGCTYEEAIFEESLSRNGVGSFWPGESVRMDPMLRNRLLGLLQRVYYYKDGDFERNPDGTWKEGQSAAAWEERARRPVRRERS</sequence>
<reference evidence="2" key="1">
    <citation type="submission" date="2021-10" db="EMBL/GenBank/DDBJ databases">
        <title>De novo Genome Assembly of Clathrus columnatus (Basidiomycota, Fungi) Using Illumina and Nanopore Sequence Data.</title>
        <authorList>
            <person name="Ogiso-Tanaka E."/>
            <person name="Itagaki H."/>
            <person name="Hosoya T."/>
            <person name="Hosaka K."/>
        </authorList>
    </citation>
    <scope>NUCLEOTIDE SEQUENCE</scope>
    <source>
        <strain evidence="2">MO-923</strain>
    </source>
</reference>
<feature type="region of interest" description="Disordered" evidence="1">
    <location>
        <begin position="1"/>
        <end position="32"/>
    </location>
</feature>
<evidence type="ECO:0000313" key="3">
    <source>
        <dbReference type="Proteomes" id="UP001050691"/>
    </source>
</evidence>
<protein>
    <submittedName>
        <fullName evidence="2">Uncharacterized protein</fullName>
    </submittedName>
</protein>